<dbReference type="EMBL" id="ACPB03013281">
    <property type="status" value="NOT_ANNOTATED_CDS"/>
    <property type="molecule type" value="Genomic_DNA"/>
</dbReference>
<dbReference type="VEuPathDB" id="VectorBase:RPRC009011"/>
<dbReference type="GO" id="GO:0008010">
    <property type="term" value="F:structural constituent of chitin-based larval cuticle"/>
    <property type="evidence" value="ECO:0007669"/>
    <property type="project" value="TreeGrafter"/>
</dbReference>
<protein>
    <submittedName>
        <fullName evidence="2">Uncharacterized protein</fullName>
    </submittedName>
</protein>
<evidence type="ECO:0000256" key="1">
    <source>
        <dbReference type="SAM" id="MobiDB-lite"/>
    </source>
</evidence>
<proteinExistence type="predicted"/>
<dbReference type="GO" id="GO:0062129">
    <property type="term" value="C:chitin-based extracellular matrix"/>
    <property type="evidence" value="ECO:0007669"/>
    <property type="project" value="TreeGrafter"/>
</dbReference>
<evidence type="ECO:0000313" key="2">
    <source>
        <dbReference type="EnsemblMetazoa" id="RPRC009011-PA"/>
    </source>
</evidence>
<dbReference type="STRING" id="13249.T1HY91"/>
<reference evidence="2" key="1">
    <citation type="submission" date="2015-05" db="UniProtKB">
        <authorList>
            <consortium name="EnsemblMetazoa"/>
        </authorList>
    </citation>
    <scope>IDENTIFICATION</scope>
</reference>
<name>T1HY91_RHOPR</name>
<dbReference type="Proteomes" id="UP000015103">
    <property type="component" value="Unassembled WGS sequence"/>
</dbReference>
<dbReference type="PANTHER" id="PTHR10380">
    <property type="entry name" value="CUTICLE PROTEIN"/>
    <property type="match status" value="1"/>
</dbReference>
<dbReference type="OMA" id="QYTADEG"/>
<sequence length="790" mass="82521">MGIRIACVPSPFFGGTARLVQSTIYIHVLVMRDLPYSPGLAEEVYNFIFLCVWRTQVVLVFGLTWINVECGFAPALPSGRRTQYYYIYEDGAYKYGYDTGEGSYGKAVASPENEVQGDYAYQGPDGKVDVKYTAGKNGFVPDGFLPSPGGAQRQGGQLSPHYYKGHGGEIAPEDEGPGDASYSFSYNVGDQSRQEVSDEQGNVQGSYTYVAKDGSTRKVDYEAGAEKGFIIKGISPDAGGGSFPSAGISNPDGSYSFSYTAGDHSRHESTDANRNVVGSFSFVAKDDGLNRQVDYTAGMEKGFLASGSHLPQPVQPITSPGGEGHQSPVVAANRAIYQGAQTPTSHGTVSLTGSSDRAIGALTGPLYTGSSYPGRAHTGRAYPGTPTASSGGLLSGRAYEFSYDAGDHTRHESSDANGNVVGSFSFIAKDDKVNRKVDYSSSAENGFQAFGAHLPVPPVDGTAALHHGNIGRHFHAASPPHPHVHTPINAYSGGSGVPATTGFGGASGTYFPHGTSGPLTKTTHPAVVAANSVYTSSARGGVAGVSDGSYSFSYDAGDHTRQESSDSAGNVVGSFTFVAKDDGVQRKVDYAAGAERGFTAAGNHLPLQPDAVAPAIASSIGPSSYDSSYHHDPSGDYNPQDDLDSGGPSDASYSFSYNAGDHTRQESSDAFGNVVGSFSFLANDDGLNRQVDYESGAGKGFIASGGHLPSAFTYSATLPATGHYSGTNIHGSATKPHFHNLPGTGHSPTTHVGNAGLRGASNSFADSKALVKTFLTPNAHHKFGYLYDSQ</sequence>
<dbReference type="InterPro" id="IPR000618">
    <property type="entry name" value="Insect_cuticle"/>
</dbReference>
<dbReference type="PRINTS" id="PR00947">
    <property type="entry name" value="CUTICLE"/>
</dbReference>
<dbReference type="InterPro" id="IPR050468">
    <property type="entry name" value="Cuticle_Struct_Prot"/>
</dbReference>
<dbReference type="HOGENOM" id="CLU_355389_0_0_1"/>
<evidence type="ECO:0000313" key="3">
    <source>
        <dbReference type="Proteomes" id="UP000015103"/>
    </source>
</evidence>
<keyword evidence="3" id="KW-1185">Reference proteome</keyword>
<dbReference type="PROSITE" id="PS51155">
    <property type="entry name" value="CHIT_BIND_RR_2"/>
    <property type="match status" value="6"/>
</dbReference>
<dbReference type="InParanoid" id="T1HY91"/>
<dbReference type="Pfam" id="PF00379">
    <property type="entry name" value="Chitin_bind_4"/>
    <property type="match status" value="6"/>
</dbReference>
<organism evidence="2 3">
    <name type="scientific">Rhodnius prolixus</name>
    <name type="common">Triatomid bug</name>
    <dbReference type="NCBI Taxonomy" id="13249"/>
    <lineage>
        <taxon>Eukaryota</taxon>
        <taxon>Metazoa</taxon>
        <taxon>Ecdysozoa</taxon>
        <taxon>Arthropoda</taxon>
        <taxon>Hexapoda</taxon>
        <taxon>Insecta</taxon>
        <taxon>Pterygota</taxon>
        <taxon>Neoptera</taxon>
        <taxon>Paraneoptera</taxon>
        <taxon>Hemiptera</taxon>
        <taxon>Heteroptera</taxon>
        <taxon>Panheteroptera</taxon>
        <taxon>Cimicomorpha</taxon>
        <taxon>Reduviidae</taxon>
        <taxon>Triatominae</taxon>
        <taxon>Rhodnius</taxon>
    </lineage>
</organism>
<feature type="region of interest" description="Disordered" evidence="1">
    <location>
        <begin position="622"/>
        <end position="668"/>
    </location>
</feature>
<dbReference type="EnsemblMetazoa" id="RPRC009011-RA">
    <property type="protein sequence ID" value="RPRC009011-PA"/>
    <property type="gene ID" value="RPRC009011"/>
</dbReference>
<dbReference type="eggNOG" id="ENOG502S9K0">
    <property type="taxonomic scope" value="Eukaryota"/>
</dbReference>
<accession>T1HY91</accession>
<feature type="region of interest" description="Disordered" evidence="1">
    <location>
        <begin position="147"/>
        <end position="183"/>
    </location>
</feature>
<dbReference type="AlphaFoldDB" id="T1HY91"/>